<evidence type="ECO:0000259" key="5">
    <source>
        <dbReference type="PROSITE" id="PS50090"/>
    </source>
</evidence>
<dbReference type="PROSITE" id="PS51294">
    <property type="entry name" value="HTH_MYB"/>
    <property type="match status" value="2"/>
</dbReference>
<dbReference type="InterPro" id="IPR001005">
    <property type="entry name" value="SANT/Myb"/>
</dbReference>
<dbReference type="EMBL" id="JAPFFF010000019">
    <property type="protein sequence ID" value="KAK8858253.1"/>
    <property type="molecule type" value="Genomic_DNA"/>
</dbReference>
<dbReference type="Pfam" id="PF00249">
    <property type="entry name" value="Myb_DNA-binding"/>
    <property type="match status" value="2"/>
</dbReference>
<dbReference type="InterPro" id="IPR017930">
    <property type="entry name" value="Myb_dom"/>
</dbReference>
<dbReference type="SMART" id="SM00717">
    <property type="entry name" value="SANT"/>
    <property type="match status" value="2"/>
</dbReference>
<protein>
    <recommendedName>
        <fullName evidence="9">Myb-like DNA-binding domain containing protein</fullName>
    </recommendedName>
</protein>
<dbReference type="PANTHER" id="PTHR46621">
    <property type="entry name" value="SNRNA-ACTIVATING PROTEIN COMPLEX SUBUNIT 4"/>
    <property type="match status" value="1"/>
</dbReference>
<feature type="domain" description="Myb-like" evidence="5">
    <location>
        <begin position="84"/>
        <end position="134"/>
    </location>
</feature>
<keyword evidence="3" id="KW-0804">Transcription</keyword>
<dbReference type="SUPFAM" id="SSF46689">
    <property type="entry name" value="Homeodomain-like"/>
    <property type="match status" value="1"/>
</dbReference>
<evidence type="ECO:0000256" key="3">
    <source>
        <dbReference type="ARBA" id="ARBA00023163"/>
    </source>
</evidence>
<dbReference type="Gene3D" id="1.10.10.60">
    <property type="entry name" value="Homeodomain-like"/>
    <property type="match status" value="2"/>
</dbReference>
<evidence type="ECO:0008006" key="9">
    <source>
        <dbReference type="Google" id="ProtNLM"/>
    </source>
</evidence>
<evidence type="ECO:0000313" key="7">
    <source>
        <dbReference type="EMBL" id="KAK8858253.1"/>
    </source>
</evidence>
<proteinExistence type="predicted"/>
<evidence type="ECO:0000256" key="4">
    <source>
        <dbReference type="ARBA" id="ARBA00023242"/>
    </source>
</evidence>
<keyword evidence="8" id="KW-1185">Reference proteome</keyword>
<dbReference type="InterPro" id="IPR051575">
    <property type="entry name" value="Myb-like_DNA-bd"/>
</dbReference>
<feature type="domain" description="HTH myb-type" evidence="6">
    <location>
        <begin position="32"/>
        <end position="83"/>
    </location>
</feature>
<name>A0ABR2I6Z2_9EUKA</name>
<dbReference type="Proteomes" id="UP001470230">
    <property type="component" value="Unassembled WGS sequence"/>
</dbReference>
<dbReference type="PANTHER" id="PTHR46621:SF1">
    <property type="entry name" value="SNRNA-ACTIVATING PROTEIN COMPLEX SUBUNIT 4"/>
    <property type="match status" value="1"/>
</dbReference>
<dbReference type="CDD" id="cd00167">
    <property type="entry name" value="SANT"/>
    <property type="match status" value="2"/>
</dbReference>
<sequence>MMFIPNQYYYPYYTYNTFTPIYQINQIKSLHGDTMQRSRFTKEEDELLKQLADSQESPNWNSIACHMKNRTGRQCRERYNNYLRPNLVNGTWTHEEDELLLTLYEKYGPKWSLISQSFKSRSPVNIKNHHSSLVNQSVVKIRINRINGNTNEQQKMFENKKDLLKIKVETNAVKLESKPSNHEKGKNDHFYFEFNNEDLWSNNLAPTLSNDLLAF</sequence>
<comment type="caution">
    <text evidence="7">The sequence shown here is derived from an EMBL/GenBank/DDBJ whole genome shotgun (WGS) entry which is preliminary data.</text>
</comment>
<evidence type="ECO:0000313" key="8">
    <source>
        <dbReference type="Proteomes" id="UP001470230"/>
    </source>
</evidence>
<gene>
    <name evidence="7" type="ORF">M9Y10_013354</name>
</gene>
<organism evidence="7 8">
    <name type="scientific">Tritrichomonas musculus</name>
    <dbReference type="NCBI Taxonomy" id="1915356"/>
    <lineage>
        <taxon>Eukaryota</taxon>
        <taxon>Metamonada</taxon>
        <taxon>Parabasalia</taxon>
        <taxon>Tritrichomonadida</taxon>
        <taxon>Tritrichomonadidae</taxon>
        <taxon>Tritrichomonas</taxon>
    </lineage>
</organism>
<evidence type="ECO:0000256" key="1">
    <source>
        <dbReference type="ARBA" id="ARBA00023015"/>
    </source>
</evidence>
<accession>A0ABR2I6Z2</accession>
<feature type="domain" description="Myb-like" evidence="5">
    <location>
        <begin position="32"/>
        <end position="83"/>
    </location>
</feature>
<dbReference type="PROSITE" id="PS50090">
    <property type="entry name" value="MYB_LIKE"/>
    <property type="match status" value="2"/>
</dbReference>
<evidence type="ECO:0000259" key="6">
    <source>
        <dbReference type="PROSITE" id="PS51294"/>
    </source>
</evidence>
<keyword evidence="2" id="KW-0238">DNA-binding</keyword>
<dbReference type="InterPro" id="IPR009057">
    <property type="entry name" value="Homeodomain-like_sf"/>
</dbReference>
<keyword evidence="4" id="KW-0539">Nucleus</keyword>
<reference evidence="7 8" key="1">
    <citation type="submission" date="2024-04" db="EMBL/GenBank/DDBJ databases">
        <title>Tritrichomonas musculus Genome.</title>
        <authorList>
            <person name="Alves-Ferreira E."/>
            <person name="Grigg M."/>
            <person name="Lorenzi H."/>
            <person name="Galac M."/>
        </authorList>
    </citation>
    <scope>NUCLEOTIDE SEQUENCE [LARGE SCALE GENOMIC DNA]</scope>
    <source>
        <strain evidence="7 8">EAF2021</strain>
    </source>
</reference>
<feature type="domain" description="HTH myb-type" evidence="6">
    <location>
        <begin position="84"/>
        <end position="138"/>
    </location>
</feature>
<keyword evidence="1" id="KW-0805">Transcription regulation</keyword>
<evidence type="ECO:0000256" key="2">
    <source>
        <dbReference type="ARBA" id="ARBA00023125"/>
    </source>
</evidence>